<dbReference type="EMBL" id="JASJOS010000012">
    <property type="protein sequence ID" value="MDJ1483850.1"/>
    <property type="molecule type" value="Genomic_DNA"/>
</dbReference>
<sequence>MNTQEFSDQIYSFPNRYTNRNLEEYLRVLYALVMGHSHMQPNAFLFLKLLEEAFTATASDMNMQWLEYENAPDANILSHKFTNPLIRTNIDKSVQTELTNFEYLIAVLTFQIAELYRMRDKELKNELRYFGITSESGNVWYNFDPFTNLQCGIDCYIDNLEEEPSTTEIPTDWAFVGQLLEFGRIYE</sequence>
<proteinExistence type="predicted"/>
<name>A0AAE3QV53_9BACT</name>
<protein>
    <submittedName>
        <fullName evidence="1">Uncharacterized protein</fullName>
    </submittedName>
</protein>
<dbReference type="Proteomes" id="UP001241110">
    <property type="component" value="Unassembled WGS sequence"/>
</dbReference>
<reference evidence="1" key="1">
    <citation type="submission" date="2023-05" db="EMBL/GenBank/DDBJ databases">
        <authorList>
            <person name="Zhang X."/>
        </authorList>
    </citation>
    <scope>NUCLEOTIDE SEQUENCE</scope>
    <source>
        <strain evidence="1">YF14B1</strain>
    </source>
</reference>
<comment type="caution">
    <text evidence="1">The sequence shown here is derived from an EMBL/GenBank/DDBJ whole genome shotgun (WGS) entry which is preliminary data.</text>
</comment>
<gene>
    <name evidence="1" type="ORF">QNI16_25340</name>
</gene>
<evidence type="ECO:0000313" key="1">
    <source>
        <dbReference type="EMBL" id="MDJ1483850.1"/>
    </source>
</evidence>
<dbReference type="RefSeq" id="WP_313984307.1">
    <property type="nucleotide sequence ID" value="NZ_JASJOS010000012.1"/>
</dbReference>
<dbReference type="AlphaFoldDB" id="A0AAE3QV53"/>
<evidence type="ECO:0000313" key="2">
    <source>
        <dbReference type="Proteomes" id="UP001241110"/>
    </source>
</evidence>
<organism evidence="1 2">
    <name type="scientific">Xanthocytophaga flava</name>
    <dbReference type="NCBI Taxonomy" id="3048013"/>
    <lineage>
        <taxon>Bacteria</taxon>
        <taxon>Pseudomonadati</taxon>
        <taxon>Bacteroidota</taxon>
        <taxon>Cytophagia</taxon>
        <taxon>Cytophagales</taxon>
        <taxon>Rhodocytophagaceae</taxon>
        <taxon>Xanthocytophaga</taxon>
    </lineage>
</organism>
<accession>A0AAE3QV53</accession>